<gene>
    <name evidence="2" type="ORF">P7K49_038891</name>
</gene>
<sequence length="67" mass="7146">SADALVWVPECLVKHGFSTNVQAKCPDSLLLLSAPDEPPTTSPPEEQIDNNLLTSESAANLEPDEEA</sequence>
<dbReference type="EMBL" id="JASSZA010000023">
    <property type="protein sequence ID" value="KAK2083655.1"/>
    <property type="molecule type" value="Genomic_DNA"/>
</dbReference>
<accession>A0ABQ9TGB7</accession>
<evidence type="ECO:0000256" key="1">
    <source>
        <dbReference type="SAM" id="MobiDB-lite"/>
    </source>
</evidence>
<comment type="caution">
    <text evidence="2">The sequence shown here is derived from an EMBL/GenBank/DDBJ whole genome shotgun (WGS) entry which is preliminary data.</text>
</comment>
<keyword evidence="3" id="KW-1185">Reference proteome</keyword>
<evidence type="ECO:0000313" key="3">
    <source>
        <dbReference type="Proteomes" id="UP001266305"/>
    </source>
</evidence>
<name>A0ABQ9TGB7_SAGOE</name>
<protein>
    <submittedName>
        <fullName evidence="2">Uncharacterized protein</fullName>
    </submittedName>
</protein>
<reference evidence="2 3" key="1">
    <citation type="submission" date="2023-05" db="EMBL/GenBank/DDBJ databases">
        <title>B98-5 Cell Line De Novo Hybrid Assembly: An Optical Mapping Approach.</title>
        <authorList>
            <person name="Kananen K."/>
            <person name="Auerbach J.A."/>
            <person name="Kautto E."/>
            <person name="Blachly J.S."/>
        </authorList>
    </citation>
    <scope>NUCLEOTIDE SEQUENCE [LARGE SCALE GENOMIC DNA]</scope>
    <source>
        <strain evidence="2">B95-8</strain>
        <tissue evidence="2">Cell line</tissue>
    </source>
</reference>
<feature type="compositionally biased region" description="Polar residues" evidence="1">
    <location>
        <begin position="49"/>
        <end position="58"/>
    </location>
</feature>
<proteinExistence type="predicted"/>
<dbReference type="Proteomes" id="UP001266305">
    <property type="component" value="Unassembled WGS sequence"/>
</dbReference>
<organism evidence="2 3">
    <name type="scientific">Saguinus oedipus</name>
    <name type="common">Cotton-top tamarin</name>
    <name type="synonym">Oedipomidas oedipus</name>
    <dbReference type="NCBI Taxonomy" id="9490"/>
    <lineage>
        <taxon>Eukaryota</taxon>
        <taxon>Metazoa</taxon>
        <taxon>Chordata</taxon>
        <taxon>Craniata</taxon>
        <taxon>Vertebrata</taxon>
        <taxon>Euteleostomi</taxon>
        <taxon>Mammalia</taxon>
        <taxon>Eutheria</taxon>
        <taxon>Euarchontoglires</taxon>
        <taxon>Primates</taxon>
        <taxon>Haplorrhini</taxon>
        <taxon>Platyrrhini</taxon>
        <taxon>Cebidae</taxon>
        <taxon>Callitrichinae</taxon>
        <taxon>Saguinus</taxon>
    </lineage>
</organism>
<evidence type="ECO:0000313" key="2">
    <source>
        <dbReference type="EMBL" id="KAK2083655.1"/>
    </source>
</evidence>
<feature type="region of interest" description="Disordered" evidence="1">
    <location>
        <begin position="32"/>
        <end position="67"/>
    </location>
</feature>
<feature type="non-terminal residue" evidence="2">
    <location>
        <position position="1"/>
    </location>
</feature>